<dbReference type="Proteomes" id="UP000215405">
    <property type="component" value="Unassembled WGS sequence"/>
</dbReference>
<proteinExistence type="predicted"/>
<feature type="chain" id="PRO_5012714604" description="Glycine zipper domain-containing protein" evidence="1">
    <location>
        <begin position="21"/>
        <end position="92"/>
    </location>
</feature>
<evidence type="ECO:0000313" key="3">
    <source>
        <dbReference type="Proteomes" id="UP000215405"/>
    </source>
</evidence>
<accession>A0A231V3A7</accession>
<feature type="signal peptide" evidence="1">
    <location>
        <begin position="1"/>
        <end position="20"/>
    </location>
</feature>
<evidence type="ECO:0000313" key="2">
    <source>
        <dbReference type="EMBL" id="OXT02630.1"/>
    </source>
</evidence>
<protein>
    <recommendedName>
        <fullName evidence="4">Glycine zipper domain-containing protein</fullName>
    </recommendedName>
</protein>
<keyword evidence="3" id="KW-1185">Reference proteome</keyword>
<reference evidence="3" key="1">
    <citation type="journal article" date="2017" name="Int. J. Syst. Evol. Microbiol.">
        <title>Notoacmeibacter marinus gen. nov., sp. nov., isolated from the gut of a limpet and proposal of Notoacmeibacteraceae fam. nov. in the order Rhizobiales of the class Alphaproteobacteria.</title>
        <authorList>
            <person name="Huang Z."/>
            <person name="Guo F."/>
            <person name="Lai Q."/>
        </authorList>
    </citation>
    <scope>NUCLEOTIDE SEQUENCE [LARGE SCALE GENOMIC DNA]</scope>
    <source>
        <strain evidence="3">XMTR2A4</strain>
    </source>
</reference>
<dbReference type="PROSITE" id="PS51257">
    <property type="entry name" value="PROKAR_LIPOPROTEIN"/>
    <property type="match status" value="1"/>
</dbReference>
<comment type="caution">
    <text evidence="2">The sequence shown here is derived from an EMBL/GenBank/DDBJ whole genome shotgun (WGS) entry which is preliminary data.</text>
</comment>
<evidence type="ECO:0008006" key="4">
    <source>
        <dbReference type="Google" id="ProtNLM"/>
    </source>
</evidence>
<name>A0A231V3A7_9HYPH</name>
<sequence length="92" mass="9220">MFKKTAIVLASVGALGVASGCTTTEQTTAAGAIGGAALGTAIGGNVESAALGAIAGGAGGFVLGKSTERKNYCVYEDSRGRRYEAECPRNYR</sequence>
<gene>
    <name evidence="2" type="ORF">B7H23_07010</name>
</gene>
<organism evidence="2 3">
    <name type="scientific">Notoacmeibacter marinus</name>
    <dbReference type="NCBI Taxonomy" id="1876515"/>
    <lineage>
        <taxon>Bacteria</taxon>
        <taxon>Pseudomonadati</taxon>
        <taxon>Pseudomonadota</taxon>
        <taxon>Alphaproteobacteria</taxon>
        <taxon>Hyphomicrobiales</taxon>
        <taxon>Notoacmeibacteraceae</taxon>
        <taxon>Notoacmeibacter</taxon>
    </lineage>
</organism>
<dbReference type="AlphaFoldDB" id="A0A231V3A7"/>
<keyword evidence="1" id="KW-0732">Signal</keyword>
<dbReference type="EMBL" id="NBYO01000001">
    <property type="protein sequence ID" value="OXT02630.1"/>
    <property type="molecule type" value="Genomic_DNA"/>
</dbReference>
<dbReference type="RefSeq" id="WP_094076581.1">
    <property type="nucleotide sequence ID" value="NZ_NBYO01000001.1"/>
</dbReference>
<evidence type="ECO:0000256" key="1">
    <source>
        <dbReference type="SAM" id="SignalP"/>
    </source>
</evidence>